<name>A0A1G5SDR4_9PROT</name>
<gene>
    <name evidence="1" type="ORF">NSMM_330010</name>
</gene>
<dbReference type="PROSITE" id="PS51257">
    <property type="entry name" value="PROKAR_LIPOPROTEIN"/>
    <property type="match status" value="1"/>
</dbReference>
<dbReference type="OrthoDB" id="9847002at2"/>
<evidence type="ECO:0000313" key="2">
    <source>
        <dbReference type="Proteomes" id="UP000198729"/>
    </source>
</evidence>
<dbReference type="AlphaFoldDB" id="A0A1G5SDR4"/>
<accession>A0A1G5SDR4</accession>
<evidence type="ECO:0000313" key="1">
    <source>
        <dbReference type="EMBL" id="SCZ84990.1"/>
    </source>
</evidence>
<reference evidence="1 2" key="1">
    <citation type="submission" date="2016-10" db="EMBL/GenBank/DDBJ databases">
        <authorList>
            <person name="de Groot N.N."/>
        </authorList>
    </citation>
    <scope>NUCLEOTIDE SEQUENCE [LARGE SCALE GENOMIC DNA]</scope>
    <source>
        <strain evidence="1">1</strain>
    </source>
</reference>
<dbReference type="RefSeq" id="WP_090284904.1">
    <property type="nucleotide sequence ID" value="NZ_FMWO01000040.1"/>
</dbReference>
<dbReference type="STRING" id="51642.NSMM_330010"/>
<proteinExistence type="predicted"/>
<keyword evidence="2" id="KW-1185">Reference proteome</keyword>
<protein>
    <recommendedName>
        <fullName evidence="3">Lipoprotein</fullName>
    </recommendedName>
</protein>
<dbReference type="EMBL" id="FMWO01000040">
    <property type="protein sequence ID" value="SCZ84990.1"/>
    <property type="molecule type" value="Genomic_DNA"/>
</dbReference>
<organism evidence="1 2">
    <name type="scientific">Nitrosomonas mobilis</name>
    <dbReference type="NCBI Taxonomy" id="51642"/>
    <lineage>
        <taxon>Bacteria</taxon>
        <taxon>Pseudomonadati</taxon>
        <taxon>Pseudomonadota</taxon>
        <taxon>Betaproteobacteria</taxon>
        <taxon>Nitrosomonadales</taxon>
        <taxon>Nitrosomonadaceae</taxon>
        <taxon>Nitrosomonas</taxon>
    </lineage>
</organism>
<dbReference type="Proteomes" id="UP000198729">
    <property type="component" value="Unassembled WGS sequence"/>
</dbReference>
<evidence type="ECO:0008006" key="3">
    <source>
        <dbReference type="Google" id="ProtNLM"/>
    </source>
</evidence>
<sequence length="261" mass="28124">MTRVIRLNNSSKQIVSFFLIFLTVSCQSIVEHAPLSNSSIHSLVMDKTAVFSSRNFDANKSIYVVSESGIRPPHLPLTSRLFGENGFFVTSEKDNADYIMFVISFITMPFKEDGRAMPYTAEYLLSMREEPPVVKPLLLPGESTKKQIDKMAKLVDKATNNGANFYMGANPISLGSSLGSGLGGIIAGAAMGVIGTATGIASQNNIKEGLAGLRFSIASNRSIGNQVVGFDIYIASTQPEHPETLLRAAIERAAIELGVSK</sequence>